<keyword evidence="3" id="KW-0560">Oxidoreductase</keyword>
<feature type="region of interest" description="Disordered" evidence="6">
    <location>
        <begin position="196"/>
        <end position="228"/>
    </location>
</feature>
<evidence type="ECO:0000259" key="9">
    <source>
        <dbReference type="Pfam" id="PF12867"/>
    </source>
</evidence>
<dbReference type="Gene3D" id="3.40.50.150">
    <property type="entry name" value="Vaccinia Virus protein VP39"/>
    <property type="match status" value="1"/>
</dbReference>
<keyword evidence="4" id="KW-0408">Iron</keyword>
<keyword evidence="2" id="KW-0808">Transferase</keyword>
<organism evidence="10 11">
    <name type="scientific">Agaricus bisporus var. burnettii</name>
    <dbReference type="NCBI Taxonomy" id="192524"/>
    <lineage>
        <taxon>Eukaryota</taxon>
        <taxon>Fungi</taxon>
        <taxon>Dikarya</taxon>
        <taxon>Basidiomycota</taxon>
        <taxon>Agaricomycotina</taxon>
        <taxon>Agaricomycetes</taxon>
        <taxon>Agaricomycetidae</taxon>
        <taxon>Agaricales</taxon>
        <taxon>Agaricineae</taxon>
        <taxon>Agaricaceae</taxon>
        <taxon>Agaricus</taxon>
    </lineage>
</organism>
<dbReference type="Pfam" id="PF03781">
    <property type="entry name" value="FGE-sulfatase"/>
    <property type="match status" value="2"/>
</dbReference>
<keyword evidence="1" id="KW-0489">Methyltransferase</keyword>
<dbReference type="Pfam" id="PF10017">
    <property type="entry name" value="Methyltransf_33"/>
    <property type="match status" value="2"/>
</dbReference>
<name>A0A8H7C7Q5_AGABI</name>
<dbReference type="InterPro" id="IPR016187">
    <property type="entry name" value="CTDL_fold"/>
</dbReference>
<feature type="domain" description="Histidine-specific methyltransferase SAM-dependent" evidence="8">
    <location>
        <begin position="21"/>
        <end position="176"/>
    </location>
</feature>
<dbReference type="InterPro" id="IPR005532">
    <property type="entry name" value="SUMF_dom"/>
</dbReference>
<evidence type="ECO:0000259" key="8">
    <source>
        <dbReference type="Pfam" id="PF10017"/>
    </source>
</evidence>
<dbReference type="InterPro" id="IPR042095">
    <property type="entry name" value="SUMF_sf"/>
</dbReference>
<evidence type="ECO:0000256" key="2">
    <source>
        <dbReference type="ARBA" id="ARBA00022679"/>
    </source>
</evidence>
<proteinExistence type="predicted"/>
<dbReference type="AlphaFoldDB" id="A0A8H7C7Q5"/>
<evidence type="ECO:0000256" key="3">
    <source>
        <dbReference type="ARBA" id="ARBA00023002"/>
    </source>
</evidence>
<evidence type="ECO:0000256" key="4">
    <source>
        <dbReference type="ARBA" id="ARBA00023004"/>
    </source>
</evidence>
<dbReference type="Proteomes" id="UP000629468">
    <property type="component" value="Unassembled WGS sequence"/>
</dbReference>
<dbReference type="InterPro" id="IPR051128">
    <property type="entry name" value="EgtD_Methyltrsf_superfamily"/>
</dbReference>
<gene>
    <name evidence="10" type="ORF">Agabi119p4_7241</name>
</gene>
<dbReference type="InterPro" id="IPR029063">
    <property type="entry name" value="SAM-dependent_MTases_sf"/>
</dbReference>
<dbReference type="InterPro" id="IPR019257">
    <property type="entry name" value="MeTrfase_dom"/>
</dbReference>
<evidence type="ECO:0000313" key="11">
    <source>
        <dbReference type="Proteomes" id="UP000629468"/>
    </source>
</evidence>
<accession>A0A8H7C7Q5</accession>
<comment type="pathway">
    <text evidence="5">Amino-acid biosynthesis; ergothioneine biosynthesis.</text>
</comment>
<sequence>MPAEIVQLHSHSTSSPFTNIEQLVHEGLSHPIGEKNLPTILLYDERGLKLYDKITTQAAEYYPFQAEEQILKRSADDIVRMMHGSISGPVADEVVLELGAGALRKTSLLLAALARLIDNDSSNFPITYYALDLERSELERTLGDIEQSPLGNMLQDKVETKGICGTYDDGLKFLSEGGFRGAHIVGSLPDFTDKITNTTLTRNPPSADSSDSRDSRSTSAFSTLPSSPGDPAVSPFHILFLGSSLGNFPRADAVKFLRGLPLRSGYGDTLLIGLDHDNDTALVEKAYNDTQGHTTEFIMNGLRAAGRVLGNEELFNEKNWEYVNKYDAKERRHEAFLKAKVDHSINSPGGNVYVFKADELLKIEESFKFSYGDATSLFTEAGLRPIQRWVDNNSRYSLWLVERPPFVFPLMSSSFSCNRSGELVPKKAYSTSPFGIPAREEWDNSWALWDFITLRMIPRSMLHEKPIHLRHICLFYIGHIPAFLDIQLSRLLNEPHTEPERYKDIFERGIDPDVDNPTECHPHSIVPTKTEEWPTLAEILRFQESVRSRVMSIYDDIESGKRLLSRQLGRLLFMTLEHEAHHAETLLYMLLQRAGTGTIPPPGFAEPDWQSLAAAWDAEPRPESEIVTLGPEMVSIGHDDLEADDEKTSKVSEPDHHEYGWDLEHPERKLEVQQFKISWRPVTNGEFYEFYLGQEGDKIELPASWVVEDDVVRVRTIYGPISMDLARHWPLMTSYDNLSAYAMVKGGRLPTEPELRLFYDKFNSGYEGGANVAFRNWHPLPATTGGAKNDGKGHNGGVWEWTSTELDRVDGYVPSKLYPGYSNDFMDGKHHVVLGASYATAPRVSERRSFRNWYQRSYPYAWIGGRIVYDK</sequence>
<dbReference type="InterPro" id="IPR024775">
    <property type="entry name" value="DinB-like"/>
</dbReference>
<feature type="domain" description="Histidine-specific methyltransferase SAM-dependent" evidence="8">
    <location>
        <begin position="234"/>
        <end position="402"/>
    </location>
</feature>
<dbReference type="Pfam" id="PF12867">
    <property type="entry name" value="DinB_2"/>
    <property type="match status" value="1"/>
</dbReference>
<feature type="domain" description="DinB-like" evidence="9">
    <location>
        <begin position="457"/>
        <end position="585"/>
    </location>
</feature>
<feature type="domain" description="Sulfatase-modifying factor enzyme-like" evidence="7">
    <location>
        <begin position="658"/>
        <end position="755"/>
    </location>
</feature>
<feature type="domain" description="Sulfatase-modifying factor enzyme-like" evidence="7">
    <location>
        <begin position="795"/>
        <end position="868"/>
    </location>
</feature>
<dbReference type="PANTHER" id="PTHR43397">
    <property type="entry name" value="ERGOTHIONEINE BIOSYNTHESIS PROTEIN 1"/>
    <property type="match status" value="1"/>
</dbReference>
<protein>
    <submittedName>
        <fullName evidence="10">Uncharacterized protein</fullName>
    </submittedName>
</protein>
<reference evidence="10 11" key="1">
    <citation type="journal article" name="Sci. Rep.">
        <title>Telomere-to-telomere assembled and centromere annotated genomes of the two main subspecies of the button mushroom Agaricus bisporus reveal especially polymorphic chromosome ends.</title>
        <authorList>
            <person name="Sonnenberg A.S.M."/>
            <person name="Sedaghat-Telgerd N."/>
            <person name="Lavrijssen B."/>
            <person name="Ohm R.A."/>
            <person name="Hendrickx P.M."/>
            <person name="Scholtmeijer K."/>
            <person name="Baars J.J.P."/>
            <person name="van Peer A."/>
        </authorList>
    </citation>
    <scope>NUCLEOTIDE SEQUENCE [LARGE SCALE GENOMIC DNA]</scope>
    <source>
        <strain evidence="10 11">H119_p4</strain>
    </source>
</reference>
<dbReference type="GO" id="GO:0008168">
    <property type="term" value="F:methyltransferase activity"/>
    <property type="evidence" value="ECO:0007669"/>
    <property type="project" value="UniProtKB-KW"/>
</dbReference>
<evidence type="ECO:0000256" key="1">
    <source>
        <dbReference type="ARBA" id="ARBA00022603"/>
    </source>
</evidence>
<evidence type="ECO:0000259" key="7">
    <source>
        <dbReference type="Pfam" id="PF03781"/>
    </source>
</evidence>
<dbReference type="EMBL" id="JABXXO010000010">
    <property type="protein sequence ID" value="KAF7767998.1"/>
    <property type="molecule type" value="Genomic_DNA"/>
</dbReference>
<dbReference type="SUPFAM" id="SSF56436">
    <property type="entry name" value="C-type lectin-like"/>
    <property type="match status" value="1"/>
</dbReference>
<evidence type="ECO:0000256" key="5">
    <source>
        <dbReference type="ARBA" id="ARBA00037882"/>
    </source>
</evidence>
<evidence type="ECO:0000256" key="6">
    <source>
        <dbReference type="SAM" id="MobiDB-lite"/>
    </source>
</evidence>
<dbReference type="GO" id="GO:0032259">
    <property type="term" value="P:methylation"/>
    <property type="evidence" value="ECO:0007669"/>
    <property type="project" value="UniProtKB-KW"/>
</dbReference>
<comment type="caution">
    <text evidence="10">The sequence shown here is derived from an EMBL/GenBank/DDBJ whole genome shotgun (WGS) entry which is preliminary data.</text>
</comment>
<dbReference type="Gene3D" id="3.90.1580.10">
    <property type="entry name" value="paralog of FGE (formylglycine-generating enzyme)"/>
    <property type="match status" value="1"/>
</dbReference>
<evidence type="ECO:0000313" key="10">
    <source>
        <dbReference type="EMBL" id="KAF7767998.1"/>
    </source>
</evidence>
<dbReference type="PANTHER" id="PTHR43397:SF1">
    <property type="entry name" value="ERGOTHIONEINE BIOSYNTHESIS PROTEIN 1"/>
    <property type="match status" value="1"/>
</dbReference>